<dbReference type="InterPro" id="IPR001849">
    <property type="entry name" value="PH_domain"/>
</dbReference>
<comment type="subcellular location">
    <subcellularLocation>
        <location evidence="3">Cell projection</location>
        <location evidence="3">Invadopodium</location>
    </subcellularLocation>
    <subcellularLocation>
        <location evidence="2">Cell projection</location>
        <location evidence="2">Podosome</location>
    </subcellularLocation>
    <subcellularLocation>
        <location evidence="4">Cytoplasm</location>
    </subcellularLocation>
</comment>
<evidence type="ECO:0000256" key="5">
    <source>
        <dbReference type="ARBA" id="ARBA00016930"/>
    </source>
</evidence>
<dbReference type="OrthoDB" id="9937741at2759"/>
<name>A0A7L3NDG1_9AVES</name>
<evidence type="ECO:0000256" key="4">
    <source>
        <dbReference type="ARBA" id="ARBA00004496"/>
    </source>
</evidence>
<evidence type="ECO:0000256" key="7">
    <source>
        <dbReference type="ARBA" id="ARBA00022737"/>
    </source>
</evidence>
<organism evidence="14 15">
    <name type="scientific">Oreotrochilus melanogaster</name>
    <dbReference type="NCBI Taxonomy" id="689266"/>
    <lineage>
        <taxon>Eukaryota</taxon>
        <taxon>Metazoa</taxon>
        <taxon>Chordata</taxon>
        <taxon>Craniata</taxon>
        <taxon>Vertebrata</taxon>
        <taxon>Euteleostomi</taxon>
        <taxon>Archelosauria</taxon>
        <taxon>Archosauria</taxon>
        <taxon>Dinosauria</taxon>
        <taxon>Saurischia</taxon>
        <taxon>Theropoda</taxon>
        <taxon>Coelurosauria</taxon>
        <taxon>Aves</taxon>
        <taxon>Neognathae</taxon>
        <taxon>Neoaves</taxon>
        <taxon>Strisores</taxon>
        <taxon>Apodiformes</taxon>
        <taxon>Trochilidae</taxon>
        <taxon>Oreotrochilus</taxon>
    </lineage>
</organism>
<evidence type="ECO:0000256" key="2">
    <source>
        <dbReference type="ARBA" id="ARBA00004188"/>
    </source>
</evidence>
<evidence type="ECO:0000256" key="8">
    <source>
        <dbReference type="ARBA" id="ARBA00022949"/>
    </source>
</evidence>
<evidence type="ECO:0000313" key="14">
    <source>
        <dbReference type="EMBL" id="NXU75581.1"/>
    </source>
</evidence>
<dbReference type="PANTHER" id="PTHR14338">
    <property type="entry name" value="ACTIN FILAMENT-ASSOCIATED PROTEIN 1 FAMILY MEMBER"/>
    <property type="match status" value="1"/>
</dbReference>
<comment type="caution">
    <text evidence="14">The sequence shown here is derived from an EMBL/GenBank/DDBJ whole genome shotgun (WGS) entry which is preliminary data.</text>
</comment>
<keyword evidence="10" id="KW-0966">Cell projection</keyword>
<reference evidence="14 15" key="1">
    <citation type="submission" date="2019-09" db="EMBL/GenBank/DDBJ databases">
        <title>Bird 10,000 Genomes (B10K) Project - Family phase.</title>
        <authorList>
            <person name="Zhang G."/>
        </authorList>
    </citation>
    <scope>NUCLEOTIDE SEQUENCE [LARGE SCALE GENOMIC DNA]</scope>
    <source>
        <strain evidence="14">OUT-0002</strain>
    </source>
</reference>
<evidence type="ECO:0000259" key="13">
    <source>
        <dbReference type="PROSITE" id="PS50003"/>
    </source>
</evidence>
<dbReference type="Pfam" id="PF00169">
    <property type="entry name" value="PH"/>
    <property type="match status" value="2"/>
</dbReference>
<dbReference type="GO" id="GO:0002102">
    <property type="term" value="C:podosome"/>
    <property type="evidence" value="ECO:0007669"/>
    <property type="project" value="UniProtKB-SubCell"/>
</dbReference>
<proteinExistence type="predicted"/>
<protein>
    <recommendedName>
        <fullName evidence="5">Actin filament-associated protein 1-like 1</fullName>
    </recommendedName>
</protein>
<dbReference type="InterPro" id="IPR011993">
    <property type="entry name" value="PH-like_dom_sf"/>
</dbReference>
<dbReference type="PANTHER" id="PTHR14338:SF1">
    <property type="entry name" value="ACTIN FILAMENT-ASSOCIATED PROTEIN 1-LIKE 1"/>
    <property type="match status" value="1"/>
</dbReference>
<evidence type="ECO:0000256" key="12">
    <source>
        <dbReference type="SAM" id="MobiDB-lite"/>
    </source>
</evidence>
<keyword evidence="6" id="KW-0963">Cytoplasm</keyword>
<dbReference type="FunFam" id="2.30.29.30:FF:000020">
    <property type="entry name" value="Actin filament-associated protein 1-like 2 isoform 1"/>
    <property type="match status" value="1"/>
</dbReference>
<feature type="region of interest" description="Disordered" evidence="12">
    <location>
        <begin position="90"/>
        <end position="139"/>
    </location>
</feature>
<evidence type="ECO:0000256" key="3">
    <source>
        <dbReference type="ARBA" id="ARBA00004264"/>
    </source>
</evidence>
<keyword evidence="8" id="KW-0965">Cell junction</keyword>
<feature type="compositionally biased region" description="Polar residues" evidence="12">
    <location>
        <begin position="467"/>
        <end position="476"/>
    </location>
</feature>
<dbReference type="Gene3D" id="2.30.29.30">
    <property type="entry name" value="Pleckstrin-homology domain (PH domain)/Phosphotyrosine-binding domain (PTB)"/>
    <property type="match status" value="2"/>
</dbReference>
<feature type="region of interest" description="Disordered" evidence="12">
    <location>
        <begin position="319"/>
        <end position="341"/>
    </location>
</feature>
<keyword evidence="15" id="KW-1185">Reference proteome</keyword>
<dbReference type="GO" id="GO:0017124">
    <property type="term" value="F:SH3 domain binding"/>
    <property type="evidence" value="ECO:0007669"/>
    <property type="project" value="TreeGrafter"/>
</dbReference>
<dbReference type="GO" id="GO:0042995">
    <property type="term" value="C:cell projection"/>
    <property type="evidence" value="ECO:0007669"/>
    <property type="project" value="UniProtKB-SubCell"/>
</dbReference>
<evidence type="ECO:0000256" key="10">
    <source>
        <dbReference type="ARBA" id="ARBA00023273"/>
    </source>
</evidence>
<feature type="non-terminal residue" evidence="14">
    <location>
        <position position="1"/>
    </location>
</feature>
<gene>
    <name evidence="14" type="primary">Afap1l1</name>
    <name evidence="14" type="ORF">OREMEL_R01240</name>
</gene>
<sequence length="509" mass="56727">CYKSSKDRQPHVEVPLSTCNVIYVPKDGRRKKHELRFSLPGAEALVLAVQSKEQAEEWLKVIKEVSSPAAGGMEAPTSPVMPCKMDLDKRLSQEKHTSDSDSVAPGETSSPAARREPGEHGKGKKSGLADLKGSMSRAAGKKITRIISFSKKKPCPEDTQTSSTEEDIPCCGYLSVLVNQCWKERWCRLKGNTLYFHKDRTDLRTHVNAIVLQGCEVVPGLGPKHPFAFRILRNKQEVAALEASCSEDLGRWLGLLLVETGSQTAPEALHYDYVDVETIANIVTAVRHSYLWASSSQDHQPDCSRVVYDDVPYEKVQPERPAGAQVKRHASSCSEKSRRVDPQIKVKRHASNANQYRYGKNRAEEDARRFLTEKEKLEKEKASIRSELVLLRKEKRELREAIKGSTGTKLQDLEQRVAVLEEQCREKEERRVDLELKLSEVKEQLKQSLAGGPALGLAVTSKAENGEATNKPNGTPSEHLVPVNCASELRKRSPSILPSNKGNVLRKAK</sequence>
<dbReference type="InterPro" id="IPR030113">
    <property type="entry name" value="AFAP"/>
</dbReference>
<dbReference type="AlphaFoldDB" id="A0A7L3NDG1"/>
<evidence type="ECO:0000256" key="1">
    <source>
        <dbReference type="ARBA" id="ARBA00002089"/>
    </source>
</evidence>
<evidence type="ECO:0000256" key="9">
    <source>
        <dbReference type="ARBA" id="ARBA00023054"/>
    </source>
</evidence>
<feature type="compositionally biased region" description="Basic and acidic residues" evidence="12">
    <location>
        <begin position="90"/>
        <end position="99"/>
    </location>
</feature>
<feature type="coiled-coil region" evidence="11">
    <location>
        <begin position="360"/>
        <end position="444"/>
    </location>
</feature>
<evidence type="ECO:0000256" key="11">
    <source>
        <dbReference type="SAM" id="Coils"/>
    </source>
</evidence>
<dbReference type="EMBL" id="VZUB01005879">
    <property type="protein sequence ID" value="NXU75581.1"/>
    <property type="molecule type" value="Genomic_DNA"/>
</dbReference>
<feature type="region of interest" description="Disordered" evidence="12">
    <location>
        <begin position="460"/>
        <end position="480"/>
    </location>
</feature>
<keyword evidence="7" id="KW-0677">Repeat</keyword>
<feature type="non-terminal residue" evidence="14">
    <location>
        <position position="509"/>
    </location>
</feature>
<comment type="function">
    <text evidence="1">May be involved in podosome and invadosome formation.</text>
</comment>
<dbReference type="Proteomes" id="UP000579904">
    <property type="component" value="Unassembled WGS sequence"/>
</dbReference>
<keyword evidence="9 11" id="KW-0175">Coiled coil</keyword>
<accession>A0A7L3NDG1</accession>
<dbReference type="PROSITE" id="PS50003">
    <property type="entry name" value="PH_DOMAIN"/>
    <property type="match status" value="2"/>
</dbReference>
<dbReference type="SMART" id="SM00233">
    <property type="entry name" value="PH"/>
    <property type="match status" value="1"/>
</dbReference>
<feature type="domain" description="PH" evidence="13">
    <location>
        <begin position="167"/>
        <end position="261"/>
    </location>
</feature>
<feature type="domain" description="PH" evidence="13">
    <location>
        <begin position="1"/>
        <end position="67"/>
    </location>
</feature>
<evidence type="ECO:0000256" key="6">
    <source>
        <dbReference type="ARBA" id="ARBA00022490"/>
    </source>
</evidence>
<dbReference type="SUPFAM" id="SSF50729">
    <property type="entry name" value="PH domain-like"/>
    <property type="match status" value="2"/>
</dbReference>
<dbReference type="GO" id="GO:0005829">
    <property type="term" value="C:cytosol"/>
    <property type="evidence" value="ECO:0007669"/>
    <property type="project" value="TreeGrafter"/>
</dbReference>
<evidence type="ECO:0000313" key="15">
    <source>
        <dbReference type="Proteomes" id="UP000579904"/>
    </source>
</evidence>
<dbReference type="CDD" id="cd13307">
    <property type="entry name" value="PH2_AFAP"/>
    <property type="match status" value="1"/>
</dbReference>